<evidence type="ECO:0000313" key="1">
    <source>
        <dbReference type="EMBL" id="KAF9643608.1"/>
    </source>
</evidence>
<reference evidence="1" key="1">
    <citation type="submission" date="2019-10" db="EMBL/GenBank/DDBJ databases">
        <authorList>
            <consortium name="DOE Joint Genome Institute"/>
            <person name="Kuo A."/>
            <person name="Miyauchi S."/>
            <person name="Kiss E."/>
            <person name="Drula E."/>
            <person name="Kohler A."/>
            <person name="Sanchez-Garcia M."/>
            <person name="Andreopoulos B."/>
            <person name="Barry K.W."/>
            <person name="Bonito G."/>
            <person name="Buee M."/>
            <person name="Carver A."/>
            <person name="Chen C."/>
            <person name="Cichocki N."/>
            <person name="Clum A."/>
            <person name="Culley D."/>
            <person name="Crous P.W."/>
            <person name="Fauchery L."/>
            <person name="Girlanda M."/>
            <person name="Hayes R."/>
            <person name="Keri Z."/>
            <person name="Labutti K."/>
            <person name="Lipzen A."/>
            <person name="Lombard V."/>
            <person name="Magnuson J."/>
            <person name="Maillard F."/>
            <person name="Morin E."/>
            <person name="Murat C."/>
            <person name="Nolan M."/>
            <person name="Ohm R."/>
            <person name="Pangilinan J."/>
            <person name="Pereira M."/>
            <person name="Perotto S."/>
            <person name="Peter M."/>
            <person name="Riley R."/>
            <person name="Sitrit Y."/>
            <person name="Stielow B."/>
            <person name="Szollosi G."/>
            <person name="Zifcakova L."/>
            <person name="Stursova M."/>
            <person name="Spatafora J.W."/>
            <person name="Tedersoo L."/>
            <person name="Vaario L.-M."/>
            <person name="Yamada A."/>
            <person name="Yan M."/>
            <person name="Wang P."/>
            <person name="Xu J."/>
            <person name="Bruns T."/>
            <person name="Baldrian P."/>
            <person name="Vilgalys R."/>
            <person name="Henrissat B."/>
            <person name="Grigoriev I.V."/>
            <person name="Hibbett D."/>
            <person name="Nagy L.G."/>
            <person name="Martin F.M."/>
        </authorList>
    </citation>
    <scope>NUCLEOTIDE SEQUENCE</scope>
    <source>
        <strain evidence="1">P2</strain>
    </source>
</reference>
<dbReference type="EMBL" id="MU118203">
    <property type="protein sequence ID" value="KAF9643608.1"/>
    <property type="molecule type" value="Genomic_DNA"/>
</dbReference>
<proteinExistence type="predicted"/>
<name>A0ACB6Z2C8_THEGA</name>
<evidence type="ECO:0000313" key="2">
    <source>
        <dbReference type="Proteomes" id="UP000886501"/>
    </source>
</evidence>
<comment type="caution">
    <text evidence="1">The sequence shown here is derived from an EMBL/GenBank/DDBJ whole genome shotgun (WGS) entry which is preliminary data.</text>
</comment>
<dbReference type="Proteomes" id="UP000886501">
    <property type="component" value="Unassembled WGS sequence"/>
</dbReference>
<organism evidence="1 2">
    <name type="scientific">Thelephora ganbajun</name>
    <name type="common">Ganba fungus</name>
    <dbReference type="NCBI Taxonomy" id="370292"/>
    <lineage>
        <taxon>Eukaryota</taxon>
        <taxon>Fungi</taxon>
        <taxon>Dikarya</taxon>
        <taxon>Basidiomycota</taxon>
        <taxon>Agaricomycotina</taxon>
        <taxon>Agaricomycetes</taxon>
        <taxon>Thelephorales</taxon>
        <taxon>Thelephoraceae</taxon>
        <taxon>Thelephora</taxon>
    </lineage>
</organism>
<keyword evidence="2" id="KW-1185">Reference proteome</keyword>
<protein>
    <submittedName>
        <fullName evidence="1">Uncharacterized protein</fullName>
    </submittedName>
</protein>
<sequence length="582" mass="64044">MSAAELETATREALDRDHRLRCESQRDGYTPKARVDWQANSGSGISEILFVPDPSGHEGRCVVTVSKGIWCTISLWDIQALGRECEVTQPKPKKIGSWGPRGAIFSAIAVNSDCHSEASAAVAVNLYGEHRVYILSFFDNISCGYTPRVQVLRSWNPTLSVCNSVSLCGDTLVVVDSRDRVIAVNVHSPETGVVALESTTVSDHPQTPNICLQIQISRRYILVARAKFVEVFNFPTNTLTTDSSSADSVFGNVRESIVLHPVDSFSFGWLDGISISQDTTKPDSFFVLLRQPDEDPWSMHAPTLTLYSLEASPTADVVEGLPPHSNTSGSSSHLFSETFLASVPLSASTSPTSTSSSASTKLVLGNKRTALWLSPRPGGADSTGLIQMDLNRQEDWPFQARAIRIWEYSTGDDLVWASFGPRRIQAETQGGDEENRTSTAEEEDSKADAFTRRIFNSCGEFWTAIGYDEETGRVALGRRDGYITFLPCTVTLQAMSSYECGASQIFLWGPLNTLRHRVIAMGGSKLYGFIESQTGETKEPRVHYPASFFTRFPRTDDSSVRCHQKSRMVCVWPLLNGGYGQL</sequence>
<accession>A0ACB6Z2C8</accession>
<gene>
    <name evidence="1" type="ORF">BDM02DRAFT_1407797</name>
</gene>
<reference evidence="1" key="2">
    <citation type="journal article" date="2020" name="Nat. Commun.">
        <title>Large-scale genome sequencing of mycorrhizal fungi provides insights into the early evolution of symbiotic traits.</title>
        <authorList>
            <person name="Miyauchi S."/>
            <person name="Kiss E."/>
            <person name="Kuo A."/>
            <person name="Drula E."/>
            <person name="Kohler A."/>
            <person name="Sanchez-Garcia M."/>
            <person name="Morin E."/>
            <person name="Andreopoulos B."/>
            <person name="Barry K.W."/>
            <person name="Bonito G."/>
            <person name="Buee M."/>
            <person name="Carver A."/>
            <person name="Chen C."/>
            <person name="Cichocki N."/>
            <person name="Clum A."/>
            <person name="Culley D."/>
            <person name="Crous P.W."/>
            <person name="Fauchery L."/>
            <person name="Girlanda M."/>
            <person name="Hayes R.D."/>
            <person name="Keri Z."/>
            <person name="LaButti K."/>
            <person name="Lipzen A."/>
            <person name="Lombard V."/>
            <person name="Magnuson J."/>
            <person name="Maillard F."/>
            <person name="Murat C."/>
            <person name="Nolan M."/>
            <person name="Ohm R.A."/>
            <person name="Pangilinan J."/>
            <person name="Pereira M.F."/>
            <person name="Perotto S."/>
            <person name="Peter M."/>
            <person name="Pfister S."/>
            <person name="Riley R."/>
            <person name="Sitrit Y."/>
            <person name="Stielow J.B."/>
            <person name="Szollosi G."/>
            <person name="Zifcakova L."/>
            <person name="Stursova M."/>
            <person name="Spatafora J.W."/>
            <person name="Tedersoo L."/>
            <person name="Vaario L.M."/>
            <person name="Yamada A."/>
            <person name="Yan M."/>
            <person name="Wang P."/>
            <person name="Xu J."/>
            <person name="Bruns T."/>
            <person name="Baldrian P."/>
            <person name="Vilgalys R."/>
            <person name="Dunand C."/>
            <person name="Henrissat B."/>
            <person name="Grigoriev I.V."/>
            <person name="Hibbett D."/>
            <person name="Nagy L.G."/>
            <person name="Martin F.M."/>
        </authorList>
    </citation>
    <scope>NUCLEOTIDE SEQUENCE</scope>
    <source>
        <strain evidence="1">P2</strain>
    </source>
</reference>